<dbReference type="Gene3D" id="6.10.140.140">
    <property type="match status" value="1"/>
</dbReference>
<evidence type="ECO:0000313" key="3">
    <source>
        <dbReference type="Proteomes" id="UP000001646"/>
    </source>
</evidence>
<organism evidence="2 3">
    <name type="scientific">Anolis carolinensis</name>
    <name type="common">Green anole</name>
    <name type="synonym">American chameleon</name>
    <dbReference type="NCBI Taxonomy" id="28377"/>
    <lineage>
        <taxon>Eukaryota</taxon>
        <taxon>Metazoa</taxon>
        <taxon>Chordata</taxon>
        <taxon>Craniata</taxon>
        <taxon>Vertebrata</taxon>
        <taxon>Euteleostomi</taxon>
        <taxon>Lepidosauria</taxon>
        <taxon>Squamata</taxon>
        <taxon>Bifurcata</taxon>
        <taxon>Unidentata</taxon>
        <taxon>Episquamata</taxon>
        <taxon>Toxicofera</taxon>
        <taxon>Iguania</taxon>
        <taxon>Dactyloidae</taxon>
        <taxon>Anolis</taxon>
    </lineage>
</organism>
<sequence length="104" mass="11419">MLIKCAYDTKLGWKANNPEDRIRIKVGPITFEDVAVHFSPEEWVTLNPDQRVLHLQIMEEIDGILESLGKAPSLMGISVSNSNILNQGSSNFLSGGPIHGLSDC</sequence>
<protein>
    <recommendedName>
        <fullName evidence="1">KRAB domain-containing protein</fullName>
    </recommendedName>
</protein>
<dbReference type="GeneTree" id="ENSGT01040000244405"/>
<evidence type="ECO:0000259" key="1">
    <source>
        <dbReference type="PROSITE" id="PS50805"/>
    </source>
</evidence>
<dbReference type="SMART" id="SM00349">
    <property type="entry name" value="KRAB"/>
    <property type="match status" value="1"/>
</dbReference>
<proteinExistence type="predicted"/>
<dbReference type="AlphaFoldDB" id="A0A803SX26"/>
<reference evidence="2" key="1">
    <citation type="submission" date="2009-12" db="EMBL/GenBank/DDBJ databases">
        <title>The Genome Sequence of Anolis carolinensis (Green Anole Lizard).</title>
        <authorList>
            <consortium name="The Genome Sequencing Platform"/>
            <person name="Di Palma F."/>
            <person name="Alfoldi J."/>
            <person name="Heiman D."/>
            <person name="Young S."/>
            <person name="Grabherr M."/>
            <person name="Johnson J."/>
            <person name="Lander E.S."/>
            <person name="Lindblad-Toh K."/>
        </authorList>
    </citation>
    <scope>NUCLEOTIDE SEQUENCE [LARGE SCALE GENOMIC DNA]</scope>
    <source>
        <strain evidence="2">JBL SC #1</strain>
    </source>
</reference>
<feature type="domain" description="KRAB" evidence="1">
    <location>
        <begin position="29"/>
        <end position="104"/>
    </location>
</feature>
<dbReference type="Ensembl" id="ENSACAT00000052853.1">
    <property type="protein sequence ID" value="ENSACAP00000027516.1"/>
    <property type="gene ID" value="ENSACAG00000041167.1"/>
</dbReference>
<dbReference type="InterPro" id="IPR001909">
    <property type="entry name" value="KRAB"/>
</dbReference>
<name>A0A803SX26_ANOCA</name>
<reference evidence="2" key="2">
    <citation type="submission" date="2025-08" db="UniProtKB">
        <authorList>
            <consortium name="Ensembl"/>
        </authorList>
    </citation>
    <scope>IDENTIFICATION</scope>
</reference>
<dbReference type="CDD" id="cd07765">
    <property type="entry name" value="KRAB_A-box"/>
    <property type="match status" value="1"/>
</dbReference>
<dbReference type="Pfam" id="PF01352">
    <property type="entry name" value="KRAB"/>
    <property type="match status" value="1"/>
</dbReference>
<dbReference type="PROSITE" id="PS50805">
    <property type="entry name" value="KRAB"/>
    <property type="match status" value="1"/>
</dbReference>
<accession>A0A803SX26</accession>
<reference evidence="2" key="3">
    <citation type="submission" date="2025-09" db="UniProtKB">
        <authorList>
            <consortium name="Ensembl"/>
        </authorList>
    </citation>
    <scope>IDENTIFICATION</scope>
</reference>
<keyword evidence="3" id="KW-1185">Reference proteome</keyword>
<dbReference type="Proteomes" id="UP000001646">
    <property type="component" value="Unplaced"/>
</dbReference>
<dbReference type="InterPro" id="IPR036051">
    <property type="entry name" value="KRAB_dom_sf"/>
</dbReference>
<dbReference type="GO" id="GO:0006355">
    <property type="term" value="P:regulation of DNA-templated transcription"/>
    <property type="evidence" value="ECO:0007669"/>
    <property type="project" value="InterPro"/>
</dbReference>
<dbReference type="InParanoid" id="A0A803SX26"/>
<evidence type="ECO:0000313" key="2">
    <source>
        <dbReference type="Ensembl" id="ENSACAP00000027516.1"/>
    </source>
</evidence>
<dbReference type="SUPFAM" id="SSF109640">
    <property type="entry name" value="KRAB domain (Kruppel-associated box)"/>
    <property type="match status" value="1"/>
</dbReference>